<dbReference type="Gene3D" id="1.20.1540.10">
    <property type="entry name" value="Rhomboid-like"/>
    <property type="match status" value="1"/>
</dbReference>
<dbReference type="GO" id="GO:0006508">
    <property type="term" value="P:proteolysis"/>
    <property type="evidence" value="ECO:0007669"/>
    <property type="project" value="UniProtKB-KW"/>
</dbReference>
<protein>
    <submittedName>
        <fullName evidence="7">Rhomboid family intramembrane serine protease</fullName>
    </submittedName>
</protein>
<keyword evidence="2 5" id="KW-0812">Transmembrane</keyword>
<gene>
    <name evidence="7" type="ORF">HXN33_02085</name>
</gene>
<feature type="transmembrane region" description="Helical" evidence="5">
    <location>
        <begin position="51"/>
        <end position="76"/>
    </location>
</feature>
<keyword evidence="7" id="KW-0378">Hydrolase</keyword>
<proteinExistence type="predicted"/>
<keyword evidence="4 5" id="KW-0472">Membrane</keyword>
<evidence type="ECO:0000313" key="7">
    <source>
        <dbReference type="EMBL" id="MBF1414348.1"/>
    </source>
</evidence>
<feature type="transmembrane region" description="Helical" evidence="5">
    <location>
        <begin position="83"/>
        <end position="101"/>
    </location>
</feature>
<comment type="subcellular location">
    <subcellularLocation>
        <location evidence="1">Membrane</location>
        <topology evidence="1">Multi-pass membrane protein</topology>
    </subcellularLocation>
</comment>
<feature type="domain" description="Peptidase S54 rhomboid" evidence="6">
    <location>
        <begin position="46"/>
        <end position="145"/>
    </location>
</feature>
<dbReference type="GO" id="GO:0016020">
    <property type="term" value="C:membrane"/>
    <property type="evidence" value="ECO:0007669"/>
    <property type="project" value="UniProtKB-SubCell"/>
</dbReference>
<dbReference type="InterPro" id="IPR022764">
    <property type="entry name" value="Peptidase_S54_rhomboid_dom"/>
</dbReference>
<reference evidence="7" key="1">
    <citation type="submission" date="2020-04" db="EMBL/GenBank/DDBJ databases">
        <title>Deep metagenomics examines the oral microbiome during advanced dental caries in children, revealing novel taxa and co-occurrences with host molecules.</title>
        <authorList>
            <person name="Baker J.L."/>
            <person name="Morton J.T."/>
            <person name="Dinis M."/>
            <person name="Alvarez R."/>
            <person name="Tran N.C."/>
            <person name="Knight R."/>
            <person name="Edlund A."/>
        </authorList>
    </citation>
    <scope>NUCLEOTIDE SEQUENCE</scope>
    <source>
        <strain evidence="7">JCVI_25_bin.9</strain>
    </source>
</reference>
<dbReference type="AlphaFoldDB" id="A0A930N4Q3"/>
<name>A0A930N4Q3_9BACT</name>
<feature type="transmembrane region" description="Helical" evidence="5">
    <location>
        <begin position="156"/>
        <end position="175"/>
    </location>
</feature>
<feature type="transmembrane region" description="Helical" evidence="5">
    <location>
        <begin position="132"/>
        <end position="150"/>
    </location>
</feature>
<evidence type="ECO:0000313" key="8">
    <source>
        <dbReference type="Proteomes" id="UP000757461"/>
    </source>
</evidence>
<evidence type="ECO:0000256" key="3">
    <source>
        <dbReference type="ARBA" id="ARBA00022989"/>
    </source>
</evidence>
<evidence type="ECO:0000256" key="1">
    <source>
        <dbReference type="ARBA" id="ARBA00004141"/>
    </source>
</evidence>
<dbReference type="Pfam" id="PF01694">
    <property type="entry name" value="Rhomboid"/>
    <property type="match status" value="1"/>
</dbReference>
<evidence type="ECO:0000256" key="2">
    <source>
        <dbReference type="ARBA" id="ARBA00022692"/>
    </source>
</evidence>
<sequence length="178" mass="20407">MQREKEKIRRKKEKVTSLLLAVIVIALSLLKLSDLHEVGIYAGGSWVGRVLYPFFHSGIIHATLNAWCLISLVFIYNIRLQRLILAYIVAVTFPIETLSQVLPISALPTVGLSGIVFFLFGSISLEVRRKLYYQAWMVFYLIVGFVFPYTNSWLHLYCYLCGILSSLLNYPIVICRKK</sequence>
<dbReference type="Proteomes" id="UP000757461">
    <property type="component" value="Unassembled WGS sequence"/>
</dbReference>
<comment type="caution">
    <text evidence="7">The sequence shown here is derived from an EMBL/GenBank/DDBJ whole genome shotgun (WGS) entry which is preliminary data.</text>
</comment>
<accession>A0A930N4Q3</accession>
<keyword evidence="3 5" id="KW-1133">Transmembrane helix</keyword>
<dbReference type="InterPro" id="IPR035952">
    <property type="entry name" value="Rhomboid-like_sf"/>
</dbReference>
<dbReference type="SUPFAM" id="SSF144091">
    <property type="entry name" value="Rhomboid-like"/>
    <property type="match status" value="1"/>
</dbReference>
<feature type="transmembrane region" description="Helical" evidence="5">
    <location>
        <begin position="107"/>
        <end position="125"/>
    </location>
</feature>
<dbReference type="GO" id="GO:0004252">
    <property type="term" value="F:serine-type endopeptidase activity"/>
    <property type="evidence" value="ECO:0007669"/>
    <property type="project" value="InterPro"/>
</dbReference>
<dbReference type="EMBL" id="JABZSQ010000019">
    <property type="protein sequence ID" value="MBF1414348.1"/>
    <property type="molecule type" value="Genomic_DNA"/>
</dbReference>
<keyword evidence="7" id="KW-0645">Protease</keyword>
<organism evidence="7 8">
    <name type="scientific">Prevotella histicola</name>
    <dbReference type="NCBI Taxonomy" id="470565"/>
    <lineage>
        <taxon>Bacteria</taxon>
        <taxon>Pseudomonadati</taxon>
        <taxon>Bacteroidota</taxon>
        <taxon>Bacteroidia</taxon>
        <taxon>Bacteroidales</taxon>
        <taxon>Prevotellaceae</taxon>
        <taxon>Prevotella</taxon>
    </lineage>
</organism>
<evidence type="ECO:0000256" key="5">
    <source>
        <dbReference type="SAM" id="Phobius"/>
    </source>
</evidence>
<evidence type="ECO:0000256" key="4">
    <source>
        <dbReference type="ARBA" id="ARBA00023136"/>
    </source>
</evidence>
<evidence type="ECO:0000259" key="6">
    <source>
        <dbReference type="Pfam" id="PF01694"/>
    </source>
</evidence>